<name>A0A1H4DE10_9GAMM</name>
<accession>A0A1H4DE10</accession>
<evidence type="ECO:0000313" key="1">
    <source>
        <dbReference type="EMBL" id="SEA70680.1"/>
    </source>
</evidence>
<organism evidence="1 2">
    <name type="scientific">Lonsdalea quercina</name>
    <dbReference type="NCBI Taxonomy" id="71657"/>
    <lineage>
        <taxon>Bacteria</taxon>
        <taxon>Pseudomonadati</taxon>
        <taxon>Pseudomonadota</taxon>
        <taxon>Gammaproteobacteria</taxon>
        <taxon>Enterobacterales</taxon>
        <taxon>Pectobacteriaceae</taxon>
        <taxon>Lonsdalea</taxon>
    </lineage>
</organism>
<protein>
    <submittedName>
        <fullName evidence="1">Uncharacterized protein</fullName>
    </submittedName>
</protein>
<evidence type="ECO:0000313" key="2">
    <source>
        <dbReference type="Proteomes" id="UP000187280"/>
    </source>
</evidence>
<dbReference type="AlphaFoldDB" id="A0A1H4DE10"/>
<dbReference type="Proteomes" id="UP000187280">
    <property type="component" value="Unassembled WGS sequence"/>
</dbReference>
<dbReference type="EMBL" id="FNQS01000007">
    <property type="protein sequence ID" value="SEA70680.1"/>
    <property type="molecule type" value="Genomic_DNA"/>
</dbReference>
<reference evidence="1 2" key="1">
    <citation type="submission" date="2016-10" db="EMBL/GenBank/DDBJ databases">
        <authorList>
            <person name="de Groot N.N."/>
        </authorList>
    </citation>
    <scope>NUCLEOTIDE SEQUENCE [LARGE SCALE GENOMIC DNA]</scope>
    <source>
        <strain evidence="1 2">ATCC 29281</strain>
    </source>
</reference>
<gene>
    <name evidence="1" type="ORF">SAMN02982996_02263</name>
</gene>
<keyword evidence="2" id="KW-1185">Reference proteome</keyword>
<proteinExistence type="predicted"/>
<sequence length="74" mass="8536">MREIDSPHLFLLVVLFLNLDTFCGQFHNLLMLTLSLTLPITVAKDINGGKLIVKPVLHLWVYFLKCFPNKIKIK</sequence>